<dbReference type="PANTHER" id="PTHR21047:SF2">
    <property type="entry name" value="THYMIDINE DIPHOSPHO-4-KETO-RHAMNOSE 3,5-EPIMERASE"/>
    <property type="match status" value="1"/>
</dbReference>
<comment type="subunit">
    <text evidence="7">Homodimer.</text>
</comment>
<evidence type="ECO:0000256" key="2">
    <source>
        <dbReference type="ARBA" id="ARBA00001997"/>
    </source>
</evidence>
<dbReference type="CDD" id="cd00438">
    <property type="entry name" value="cupin_RmlC"/>
    <property type="match status" value="1"/>
</dbReference>
<dbReference type="STRING" id="1122159.SAMN02745246_03318"/>
<feature type="active site" description="Proton acceptor" evidence="5">
    <location>
        <position position="77"/>
    </location>
</feature>
<dbReference type="Pfam" id="PF00908">
    <property type="entry name" value="dTDP_sugar_isom"/>
    <property type="match status" value="1"/>
</dbReference>
<comment type="catalytic activity">
    <reaction evidence="1 7">
        <text>dTDP-4-dehydro-6-deoxy-alpha-D-glucose = dTDP-4-dehydro-beta-L-rhamnose</text>
        <dbReference type="Rhea" id="RHEA:16969"/>
        <dbReference type="ChEBI" id="CHEBI:57649"/>
        <dbReference type="ChEBI" id="CHEBI:62830"/>
        <dbReference type="EC" id="5.1.3.13"/>
    </reaction>
</comment>
<dbReference type="InterPro" id="IPR014710">
    <property type="entry name" value="RmlC-like_jellyroll"/>
</dbReference>
<dbReference type="GO" id="GO:0000271">
    <property type="term" value="P:polysaccharide biosynthetic process"/>
    <property type="evidence" value="ECO:0007669"/>
    <property type="project" value="TreeGrafter"/>
</dbReference>
<dbReference type="InterPro" id="IPR011051">
    <property type="entry name" value="RmlC_Cupin_sf"/>
</dbReference>
<comment type="caution">
    <text evidence="8">The sequence shown here is derived from an EMBL/GenBank/DDBJ whole genome shotgun (WGS) entry which is preliminary data.</text>
</comment>
<dbReference type="AlphaFoldDB" id="A0A4Q0PHD7"/>
<evidence type="ECO:0000256" key="7">
    <source>
        <dbReference type="RuleBase" id="RU364069"/>
    </source>
</evidence>
<evidence type="ECO:0000256" key="6">
    <source>
        <dbReference type="PIRSR" id="PIRSR600888-3"/>
    </source>
</evidence>
<dbReference type="EMBL" id="QOVL01000020">
    <property type="protein sequence ID" value="RXG25986.1"/>
    <property type="molecule type" value="Genomic_DNA"/>
</dbReference>
<sequence>MITDTTSLNAPIARNMLFERCSIPDVVLCKPHVFRDQRGYFMESFRQDQLDDFVGFKIDFCQDNESQSQFGVLRGLHYQKTPFSQTKLVRVIAGRILDVAVDLRKGSATFGKHIAVELSDTNKCQLLVPRGFAHGFVVLSEHAILNYKSDNYYAPDFEAGIRYNDPQLNIDWELDEADLLLSAKDLSLPPFEAASAFEESNTLYK</sequence>
<comment type="pathway">
    <text evidence="7">Carbohydrate biosynthesis; dTDP-L-rhamnose biosynthesis.</text>
</comment>
<dbReference type="SUPFAM" id="SSF51182">
    <property type="entry name" value="RmlC-like cupins"/>
    <property type="match status" value="1"/>
</dbReference>
<dbReference type="InterPro" id="IPR000888">
    <property type="entry name" value="RmlC-like"/>
</dbReference>
<dbReference type="RefSeq" id="WP_317041355.1">
    <property type="nucleotide sequence ID" value="NZ_QOVL01000020.1"/>
</dbReference>
<feature type="site" description="Participates in a stacking interaction with the thymidine ring of dTDP-4-oxo-6-deoxyglucose" evidence="6">
    <location>
        <position position="153"/>
    </location>
</feature>
<dbReference type="UniPathway" id="UPA00124"/>
<protein>
    <recommendedName>
        <fullName evidence="4 7">dTDP-4-dehydrorhamnose 3,5-epimerase</fullName>
        <ecNumber evidence="3 7">5.1.3.13</ecNumber>
    </recommendedName>
    <alternativeName>
        <fullName evidence="7">Thymidine diphospho-4-keto-rhamnose 3,5-epimerase</fullName>
    </alternativeName>
</protein>
<keyword evidence="7" id="KW-0413">Isomerase</keyword>
<proteinExistence type="inferred from homology"/>
<evidence type="ECO:0000256" key="5">
    <source>
        <dbReference type="PIRSR" id="PIRSR600888-1"/>
    </source>
</evidence>
<comment type="similarity">
    <text evidence="7">Belongs to the dTDP-4-dehydrorhamnose 3,5-epimerase family.</text>
</comment>
<evidence type="ECO:0000256" key="1">
    <source>
        <dbReference type="ARBA" id="ARBA00001298"/>
    </source>
</evidence>
<dbReference type="Proteomes" id="UP000290608">
    <property type="component" value="Unassembled WGS sequence"/>
</dbReference>
<gene>
    <name evidence="8" type="ORF">DSL99_3392</name>
</gene>
<evidence type="ECO:0000313" key="9">
    <source>
        <dbReference type="Proteomes" id="UP000290608"/>
    </source>
</evidence>
<comment type="function">
    <text evidence="2 7">Catalyzes the epimerization of the C3' and C5'positions of dTDP-6-deoxy-D-xylo-4-hexulose, forming dTDP-6-deoxy-L-lyxo-4-hexulose.</text>
</comment>
<evidence type="ECO:0000256" key="3">
    <source>
        <dbReference type="ARBA" id="ARBA00012098"/>
    </source>
</evidence>
<dbReference type="GO" id="GO:0008830">
    <property type="term" value="F:dTDP-4-dehydrorhamnose 3,5-epimerase activity"/>
    <property type="evidence" value="ECO:0007669"/>
    <property type="project" value="UniProtKB-UniRule"/>
</dbReference>
<evidence type="ECO:0000256" key="4">
    <source>
        <dbReference type="ARBA" id="ARBA00019595"/>
    </source>
</evidence>
<dbReference type="GO" id="GO:0019305">
    <property type="term" value="P:dTDP-rhamnose biosynthetic process"/>
    <property type="evidence" value="ECO:0007669"/>
    <property type="project" value="UniProtKB-UniRule"/>
</dbReference>
<dbReference type="NCBIfam" id="TIGR01221">
    <property type="entry name" value="rmlC"/>
    <property type="match status" value="1"/>
</dbReference>
<dbReference type="Gene3D" id="2.60.120.10">
    <property type="entry name" value="Jelly Rolls"/>
    <property type="match status" value="1"/>
</dbReference>
<dbReference type="PANTHER" id="PTHR21047">
    <property type="entry name" value="DTDP-6-DEOXY-D-GLUCOSE-3,5 EPIMERASE"/>
    <property type="match status" value="1"/>
</dbReference>
<organism evidence="8 9">
    <name type="scientific">Leeuwenhoekiella marinoflava</name>
    <dbReference type="NCBI Taxonomy" id="988"/>
    <lineage>
        <taxon>Bacteria</taxon>
        <taxon>Pseudomonadati</taxon>
        <taxon>Bacteroidota</taxon>
        <taxon>Flavobacteriia</taxon>
        <taxon>Flavobacteriales</taxon>
        <taxon>Flavobacteriaceae</taxon>
        <taxon>Leeuwenhoekiella</taxon>
    </lineage>
</organism>
<feature type="active site" description="Proton donor" evidence="5">
    <location>
        <position position="147"/>
    </location>
</feature>
<evidence type="ECO:0000313" key="8">
    <source>
        <dbReference type="EMBL" id="RXG25986.1"/>
    </source>
</evidence>
<dbReference type="EC" id="5.1.3.13" evidence="3 7"/>
<dbReference type="GO" id="GO:0005829">
    <property type="term" value="C:cytosol"/>
    <property type="evidence" value="ECO:0007669"/>
    <property type="project" value="TreeGrafter"/>
</dbReference>
<reference evidence="8 9" key="1">
    <citation type="submission" date="2018-07" db="EMBL/GenBank/DDBJ databases">
        <title>Leeuwenhoekiella genomics.</title>
        <authorList>
            <person name="Tahon G."/>
            <person name="Willems A."/>
        </authorList>
    </citation>
    <scope>NUCLEOTIDE SEQUENCE [LARGE SCALE GENOMIC DNA]</scope>
    <source>
        <strain evidence="8 9">LMG 1345</strain>
    </source>
</reference>
<accession>A0A4Q0PHD7</accession>
<name>A0A4Q0PHD7_9FLAO</name>